<sequence>MLKRTLTMISLLVPFLMSTLFLNKVLSVEFKMKENNLSSKLLTEMQGRLDEYDAVVKELRLALQHQESKFNTMINVMNEMQHIQTQKDETISKIQLDLDDMRSENKQLTNSYSICEQQIQSMMIAFNKLEKTNTNEEHVTSTINTKENEKNKKEEADGFAGLNTSVSMSLPEASGTIALSSTEYQRIEIGLKRAGKESVKRTVLGRHSGTDLVAFFVTLNQTADHLGVRQNVLFDNMVTNVGNGYNQHLGGFSAPVSGMYVLMSTLMSMYGHNDHFRLVRNGNTVCNMYVGGTGSGNHESSGGSYILHLNKGDVVAIQNMDSGEILFGFHYSYFSGFLLKAMEEDPPIVG</sequence>
<name>A0A9D4HLM6_DREPO</name>
<dbReference type="Proteomes" id="UP000828390">
    <property type="component" value="Unassembled WGS sequence"/>
</dbReference>
<feature type="coiled-coil region" evidence="3">
    <location>
        <begin position="42"/>
        <end position="118"/>
    </location>
</feature>
<evidence type="ECO:0000256" key="1">
    <source>
        <dbReference type="ARBA" id="ARBA00004613"/>
    </source>
</evidence>
<reference evidence="5" key="2">
    <citation type="submission" date="2020-11" db="EMBL/GenBank/DDBJ databases">
        <authorList>
            <person name="McCartney M.A."/>
            <person name="Auch B."/>
            <person name="Kono T."/>
            <person name="Mallez S."/>
            <person name="Becker A."/>
            <person name="Gohl D.M."/>
            <person name="Silverstein K.A.T."/>
            <person name="Koren S."/>
            <person name="Bechman K.B."/>
            <person name="Herman A."/>
            <person name="Abrahante J.E."/>
            <person name="Garbe J."/>
        </authorList>
    </citation>
    <scope>NUCLEOTIDE SEQUENCE</scope>
    <source>
        <strain evidence="5">Duluth1</strain>
        <tissue evidence="5">Whole animal</tissue>
    </source>
</reference>
<dbReference type="SMART" id="SM00110">
    <property type="entry name" value="C1Q"/>
    <property type="match status" value="1"/>
</dbReference>
<dbReference type="EMBL" id="JAIWYP010000013">
    <property type="protein sequence ID" value="KAH3721011.1"/>
    <property type="molecule type" value="Genomic_DNA"/>
</dbReference>
<organism evidence="5 6">
    <name type="scientific">Dreissena polymorpha</name>
    <name type="common">Zebra mussel</name>
    <name type="synonym">Mytilus polymorpha</name>
    <dbReference type="NCBI Taxonomy" id="45954"/>
    <lineage>
        <taxon>Eukaryota</taxon>
        <taxon>Metazoa</taxon>
        <taxon>Spiralia</taxon>
        <taxon>Lophotrochozoa</taxon>
        <taxon>Mollusca</taxon>
        <taxon>Bivalvia</taxon>
        <taxon>Autobranchia</taxon>
        <taxon>Heteroconchia</taxon>
        <taxon>Euheterodonta</taxon>
        <taxon>Imparidentia</taxon>
        <taxon>Neoheterodontei</taxon>
        <taxon>Myida</taxon>
        <taxon>Dreissenoidea</taxon>
        <taxon>Dreissenidae</taxon>
        <taxon>Dreissena</taxon>
    </lineage>
</organism>
<evidence type="ECO:0000256" key="2">
    <source>
        <dbReference type="ARBA" id="ARBA00022525"/>
    </source>
</evidence>
<dbReference type="InterPro" id="IPR001073">
    <property type="entry name" value="C1q_dom"/>
</dbReference>
<reference evidence="5" key="1">
    <citation type="journal article" date="2019" name="bioRxiv">
        <title>The Genome of the Zebra Mussel, Dreissena polymorpha: A Resource for Invasive Species Research.</title>
        <authorList>
            <person name="McCartney M.A."/>
            <person name="Auch B."/>
            <person name="Kono T."/>
            <person name="Mallez S."/>
            <person name="Zhang Y."/>
            <person name="Obille A."/>
            <person name="Becker A."/>
            <person name="Abrahante J.E."/>
            <person name="Garbe J."/>
            <person name="Badalamenti J.P."/>
            <person name="Herman A."/>
            <person name="Mangelson H."/>
            <person name="Liachko I."/>
            <person name="Sullivan S."/>
            <person name="Sone E.D."/>
            <person name="Koren S."/>
            <person name="Silverstein K.A.T."/>
            <person name="Beckman K.B."/>
            <person name="Gohl D.M."/>
        </authorList>
    </citation>
    <scope>NUCLEOTIDE SEQUENCE</scope>
    <source>
        <strain evidence="5">Duluth1</strain>
        <tissue evidence="5">Whole animal</tissue>
    </source>
</reference>
<evidence type="ECO:0000313" key="6">
    <source>
        <dbReference type="Proteomes" id="UP000828390"/>
    </source>
</evidence>
<dbReference type="InterPro" id="IPR050392">
    <property type="entry name" value="Collagen/C1q_domain"/>
</dbReference>
<evidence type="ECO:0000259" key="4">
    <source>
        <dbReference type="PROSITE" id="PS50871"/>
    </source>
</evidence>
<dbReference type="GO" id="GO:0005581">
    <property type="term" value="C:collagen trimer"/>
    <property type="evidence" value="ECO:0007669"/>
    <property type="project" value="UniProtKB-KW"/>
</dbReference>
<evidence type="ECO:0000256" key="3">
    <source>
        <dbReference type="SAM" id="Coils"/>
    </source>
</evidence>
<evidence type="ECO:0000313" key="5">
    <source>
        <dbReference type="EMBL" id="KAH3721011.1"/>
    </source>
</evidence>
<dbReference type="PRINTS" id="PR00007">
    <property type="entry name" value="COMPLEMNTC1Q"/>
</dbReference>
<feature type="domain" description="C1q" evidence="4">
    <location>
        <begin position="208"/>
        <end position="345"/>
    </location>
</feature>
<keyword evidence="6" id="KW-1185">Reference proteome</keyword>
<keyword evidence="2" id="KW-0964">Secreted</keyword>
<comment type="caution">
    <text evidence="5">The sequence shown here is derived from an EMBL/GenBank/DDBJ whole genome shotgun (WGS) entry which is preliminary data.</text>
</comment>
<dbReference type="PANTHER" id="PTHR15427">
    <property type="entry name" value="EMILIN ELASTIN MICROFIBRIL INTERFACE-LOCATED PROTEIN ELASTIN MICROFIBRIL INTERFACER"/>
    <property type="match status" value="1"/>
</dbReference>
<comment type="subcellular location">
    <subcellularLocation>
        <location evidence="1">Secreted</location>
    </subcellularLocation>
</comment>
<dbReference type="Gene3D" id="2.60.120.40">
    <property type="match status" value="1"/>
</dbReference>
<keyword evidence="3" id="KW-0175">Coiled coil</keyword>
<proteinExistence type="predicted"/>
<dbReference type="PROSITE" id="PS50871">
    <property type="entry name" value="C1Q"/>
    <property type="match status" value="1"/>
</dbReference>
<dbReference type="Pfam" id="PF00386">
    <property type="entry name" value="C1q"/>
    <property type="match status" value="1"/>
</dbReference>
<dbReference type="SUPFAM" id="SSF49842">
    <property type="entry name" value="TNF-like"/>
    <property type="match status" value="1"/>
</dbReference>
<dbReference type="AlphaFoldDB" id="A0A9D4HLM6"/>
<dbReference type="InterPro" id="IPR008983">
    <property type="entry name" value="Tumour_necrosis_fac-like_dom"/>
</dbReference>
<gene>
    <name evidence="5" type="ORF">DPMN_063923</name>
</gene>
<protein>
    <recommendedName>
        <fullName evidence="4">C1q domain-containing protein</fullName>
    </recommendedName>
</protein>
<dbReference type="OrthoDB" id="6152274at2759"/>
<dbReference type="PANTHER" id="PTHR15427:SF33">
    <property type="entry name" value="COLLAGEN IV NC1 DOMAIN-CONTAINING PROTEIN"/>
    <property type="match status" value="1"/>
</dbReference>
<accession>A0A9D4HLM6</accession>